<proteinExistence type="inferred from homology"/>
<dbReference type="OMA" id="EESNDCA"/>
<dbReference type="OrthoDB" id="260519at2759"/>
<dbReference type="PANTHER" id="PTHR19359">
    <property type="entry name" value="CYTOCHROME B5"/>
    <property type="match status" value="1"/>
</dbReference>
<dbReference type="EMBL" id="FN649751">
    <property type="protein sequence ID" value="CBJ49007.1"/>
    <property type="molecule type" value="Genomic_DNA"/>
</dbReference>
<evidence type="ECO:0000256" key="1">
    <source>
        <dbReference type="ARBA" id="ARBA00022617"/>
    </source>
</evidence>
<evidence type="ECO:0000313" key="8">
    <source>
        <dbReference type="Proteomes" id="UP000002630"/>
    </source>
</evidence>
<dbReference type="InterPro" id="IPR001199">
    <property type="entry name" value="Cyt_B5-like_heme/steroid-bd"/>
</dbReference>
<dbReference type="SMART" id="SM01117">
    <property type="entry name" value="Cyt-b5"/>
    <property type="match status" value="1"/>
</dbReference>
<evidence type="ECO:0000256" key="3">
    <source>
        <dbReference type="ARBA" id="ARBA00023004"/>
    </source>
</evidence>
<dbReference type="PRINTS" id="PR00363">
    <property type="entry name" value="CYTOCHROMEB5"/>
</dbReference>
<feature type="region of interest" description="Disordered" evidence="5">
    <location>
        <begin position="62"/>
        <end position="91"/>
    </location>
</feature>
<dbReference type="InParanoid" id="D7FHZ6"/>
<evidence type="ECO:0000256" key="2">
    <source>
        <dbReference type="ARBA" id="ARBA00022723"/>
    </source>
</evidence>
<dbReference type="STRING" id="2880.D7FHZ6"/>
<feature type="compositionally biased region" description="Basic and acidic residues" evidence="5">
    <location>
        <begin position="28"/>
        <end position="38"/>
    </location>
</feature>
<evidence type="ECO:0000313" key="7">
    <source>
        <dbReference type="EMBL" id="CBJ49007.1"/>
    </source>
</evidence>
<feature type="region of interest" description="Disordered" evidence="5">
    <location>
        <begin position="168"/>
        <end position="213"/>
    </location>
</feature>
<comment type="similarity">
    <text evidence="4">Belongs to the cytochrome b5 family.</text>
</comment>
<dbReference type="Gene3D" id="3.10.120.10">
    <property type="entry name" value="Cytochrome b5-like heme/steroid binding domain"/>
    <property type="match status" value="1"/>
</dbReference>
<dbReference type="InterPro" id="IPR050668">
    <property type="entry name" value="Cytochrome_b5"/>
</dbReference>
<evidence type="ECO:0000256" key="4">
    <source>
        <dbReference type="ARBA" id="ARBA00038168"/>
    </source>
</evidence>
<accession>D7FHZ6</accession>
<feature type="domain" description="Cytochrome b5 heme-binding" evidence="6">
    <location>
        <begin position="319"/>
        <end position="394"/>
    </location>
</feature>
<dbReference type="PANTHER" id="PTHR19359:SF146">
    <property type="entry name" value="B5, PUTATIVE-RELATED"/>
    <property type="match status" value="1"/>
</dbReference>
<dbReference type="GO" id="GO:0016020">
    <property type="term" value="C:membrane"/>
    <property type="evidence" value="ECO:0007669"/>
    <property type="project" value="TreeGrafter"/>
</dbReference>
<dbReference type="EMBL" id="FN647841">
    <property type="protein sequence ID" value="CBJ49007.1"/>
    <property type="molecule type" value="Genomic_DNA"/>
</dbReference>
<dbReference type="SUPFAM" id="SSF55856">
    <property type="entry name" value="Cytochrome b5-like heme/steroid binding domain"/>
    <property type="match status" value="1"/>
</dbReference>
<feature type="region of interest" description="Disordered" evidence="5">
    <location>
        <begin position="1"/>
        <end position="46"/>
    </location>
</feature>
<keyword evidence="1" id="KW-0349">Heme</keyword>
<organism evidence="7 8">
    <name type="scientific">Ectocarpus siliculosus</name>
    <name type="common">Brown alga</name>
    <name type="synonym">Conferva siliculosa</name>
    <dbReference type="NCBI Taxonomy" id="2880"/>
    <lineage>
        <taxon>Eukaryota</taxon>
        <taxon>Sar</taxon>
        <taxon>Stramenopiles</taxon>
        <taxon>Ochrophyta</taxon>
        <taxon>PX clade</taxon>
        <taxon>Phaeophyceae</taxon>
        <taxon>Ectocarpales</taxon>
        <taxon>Ectocarpaceae</taxon>
        <taxon>Ectocarpus</taxon>
    </lineage>
</organism>
<dbReference type="eggNOG" id="KOG0537">
    <property type="taxonomic scope" value="Eukaryota"/>
</dbReference>
<dbReference type="InterPro" id="IPR017900">
    <property type="entry name" value="4Fe4S_Fe_S_CS"/>
</dbReference>
<keyword evidence="2" id="KW-0479">Metal-binding</keyword>
<dbReference type="GO" id="GO:0046872">
    <property type="term" value="F:metal ion binding"/>
    <property type="evidence" value="ECO:0007669"/>
    <property type="project" value="UniProtKB-KW"/>
</dbReference>
<gene>
    <name evidence="7" type="ORF">Esi_0115_0055</name>
</gene>
<name>D7FHZ6_ECTSI</name>
<evidence type="ECO:0000256" key="5">
    <source>
        <dbReference type="SAM" id="MobiDB-lite"/>
    </source>
</evidence>
<sequence>MGMHVPSPVDAGEPSPCACLIRPPSAGRQDKDRHDRRMSLPSPAELSVIEIEDAHTPIPLGGFPGGSPTGEVIGTPGRPHRERNHSGGGFVTLKRKGVRDVVRQAHARSASAGSVGGKPAGSCRTCGGGGGGTPVTCSEFFSGGGGGGGSGGGGGNCGYDERDHVHDLEANEPLGPPSPMPFRRPSGSGSVGGRGSGSGRRGSGTPGSAAAAVASLEDAAQRIAVDPDSGHSYFVERSTVCDACPYCEDTCEVAWCNGCDETRMHLEEAYGKLMLSAAEVAGAGGRHGGGGGGCETGADNGGGSRLKLAPVLSRRYPRKSSYTLCEVRRRKVTGACWVVSQGSVYDVTAALPDHPGGKRSVLKNAGGRDCAEDFFFHSRAAKKQWRQYRIGSLVACRPGQGDGDGGAAGDERSMRIASSCVIS</sequence>
<dbReference type="Pfam" id="PF00173">
    <property type="entry name" value="Cyt-b5"/>
    <property type="match status" value="1"/>
</dbReference>
<dbReference type="PROSITE" id="PS00198">
    <property type="entry name" value="4FE4S_FER_1"/>
    <property type="match status" value="1"/>
</dbReference>
<dbReference type="InterPro" id="IPR036400">
    <property type="entry name" value="Cyt_B5-like_heme/steroid_sf"/>
</dbReference>
<protein>
    <recommendedName>
        <fullName evidence="6">Cytochrome b5 heme-binding domain-containing protein</fullName>
    </recommendedName>
</protein>
<keyword evidence="3" id="KW-0408">Iron</keyword>
<reference evidence="7 8" key="1">
    <citation type="journal article" date="2010" name="Nature">
        <title>The Ectocarpus genome and the independent evolution of multicellularity in brown algae.</title>
        <authorList>
            <person name="Cock J.M."/>
            <person name="Sterck L."/>
            <person name="Rouze P."/>
            <person name="Scornet D."/>
            <person name="Allen A.E."/>
            <person name="Amoutzias G."/>
            <person name="Anthouard V."/>
            <person name="Artiguenave F."/>
            <person name="Aury J.M."/>
            <person name="Badger J.H."/>
            <person name="Beszteri B."/>
            <person name="Billiau K."/>
            <person name="Bonnet E."/>
            <person name="Bothwell J.H."/>
            <person name="Bowler C."/>
            <person name="Boyen C."/>
            <person name="Brownlee C."/>
            <person name="Carrano C.J."/>
            <person name="Charrier B."/>
            <person name="Cho G.Y."/>
            <person name="Coelho S.M."/>
            <person name="Collen J."/>
            <person name="Corre E."/>
            <person name="Da Silva C."/>
            <person name="Delage L."/>
            <person name="Delaroque N."/>
            <person name="Dittami S.M."/>
            <person name="Doulbeau S."/>
            <person name="Elias M."/>
            <person name="Farnham G."/>
            <person name="Gachon C.M."/>
            <person name="Gschloessl B."/>
            <person name="Heesch S."/>
            <person name="Jabbari K."/>
            <person name="Jubin C."/>
            <person name="Kawai H."/>
            <person name="Kimura K."/>
            <person name="Kloareg B."/>
            <person name="Kupper F.C."/>
            <person name="Lang D."/>
            <person name="Le Bail A."/>
            <person name="Leblanc C."/>
            <person name="Lerouge P."/>
            <person name="Lohr M."/>
            <person name="Lopez P.J."/>
            <person name="Martens C."/>
            <person name="Maumus F."/>
            <person name="Michel G."/>
            <person name="Miranda-Saavedra D."/>
            <person name="Morales J."/>
            <person name="Moreau H."/>
            <person name="Motomura T."/>
            <person name="Nagasato C."/>
            <person name="Napoli C.A."/>
            <person name="Nelson D.R."/>
            <person name="Nyvall-Collen P."/>
            <person name="Peters A.F."/>
            <person name="Pommier C."/>
            <person name="Potin P."/>
            <person name="Poulain J."/>
            <person name="Quesneville H."/>
            <person name="Read B."/>
            <person name="Rensing S.A."/>
            <person name="Ritter A."/>
            <person name="Rousvoal S."/>
            <person name="Samanta M."/>
            <person name="Samson G."/>
            <person name="Schroeder D.C."/>
            <person name="Segurens B."/>
            <person name="Strittmatter M."/>
            <person name="Tonon T."/>
            <person name="Tregear J.W."/>
            <person name="Valentin K."/>
            <person name="von Dassow P."/>
            <person name="Yamagishi T."/>
            <person name="Van de Peer Y."/>
            <person name="Wincker P."/>
        </authorList>
    </citation>
    <scope>NUCLEOTIDE SEQUENCE [LARGE SCALE GENOMIC DNA]</scope>
    <source>
        <strain evidence="8">Ec32 / CCAP1310/4</strain>
    </source>
</reference>
<dbReference type="GO" id="GO:0020037">
    <property type="term" value="F:heme binding"/>
    <property type="evidence" value="ECO:0007669"/>
    <property type="project" value="TreeGrafter"/>
</dbReference>
<dbReference type="Proteomes" id="UP000002630">
    <property type="component" value="Linkage Group LG26"/>
</dbReference>
<feature type="compositionally biased region" description="Gly residues" evidence="5">
    <location>
        <begin position="189"/>
        <end position="205"/>
    </location>
</feature>
<keyword evidence="8" id="KW-1185">Reference proteome</keyword>
<dbReference type="PROSITE" id="PS50255">
    <property type="entry name" value="CYTOCHROME_B5_2"/>
    <property type="match status" value="1"/>
</dbReference>
<evidence type="ECO:0000259" key="6">
    <source>
        <dbReference type="PROSITE" id="PS50255"/>
    </source>
</evidence>
<dbReference type="AlphaFoldDB" id="D7FHZ6"/>